<dbReference type="OrthoDB" id="5292533at2"/>
<dbReference type="Gene3D" id="3.40.50.720">
    <property type="entry name" value="NAD(P)-binding Rossmann-like Domain"/>
    <property type="match status" value="1"/>
</dbReference>
<dbReference type="PANTHER" id="PTHR12126:SF11">
    <property type="entry name" value="NADH DEHYDROGENASE [UBIQUINONE] 1 ALPHA SUBCOMPLEX SUBUNIT 9, MITOCHONDRIAL"/>
    <property type="match status" value="1"/>
</dbReference>
<name>A0A1I1DT97_9BURK</name>
<dbReference type="Proteomes" id="UP000198639">
    <property type="component" value="Unassembled WGS sequence"/>
</dbReference>
<dbReference type="Pfam" id="PF01370">
    <property type="entry name" value="Epimerase"/>
    <property type="match status" value="1"/>
</dbReference>
<dbReference type="InterPro" id="IPR036291">
    <property type="entry name" value="NAD(P)-bd_dom_sf"/>
</dbReference>
<dbReference type="CDD" id="cd05271">
    <property type="entry name" value="NDUFA9_like_SDR_a"/>
    <property type="match status" value="1"/>
</dbReference>
<dbReference type="PANTHER" id="PTHR12126">
    <property type="entry name" value="NADH-UBIQUINONE OXIDOREDUCTASE 39 KDA SUBUNIT-RELATED"/>
    <property type="match status" value="1"/>
</dbReference>
<dbReference type="InterPro" id="IPR051207">
    <property type="entry name" value="ComplexI_NDUFA9_subunit"/>
</dbReference>
<dbReference type="STRING" id="1164594.SAMN05216204_101359"/>
<accession>A0A1I1DT97</accession>
<proteinExistence type="predicted"/>
<dbReference type="RefSeq" id="WP_091870289.1">
    <property type="nucleotide sequence ID" value="NZ_FOLD01000001.1"/>
</dbReference>
<feature type="domain" description="NAD-dependent epimerase/dehydratase" evidence="1">
    <location>
        <begin position="6"/>
        <end position="208"/>
    </location>
</feature>
<dbReference type="InterPro" id="IPR001509">
    <property type="entry name" value="Epimerase_deHydtase"/>
</dbReference>
<dbReference type="EMBL" id="FOLD01000001">
    <property type="protein sequence ID" value="SFB77642.1"/>
    <property type="molecule type" value="Genomic_DNA"/>
</dbReference>
<evidence type="ECO:0000313" key="2">
    <source>
        <dbReference type="EMBL" id="SFB77642.1"/>
    </source>
</evidence>
<gene>
    <name evidence="2" type="ORF">SAMN05216204_101359</name>
</gene>
<dbReference type="GO" id="GO:0044877">
    <property type="term" value="F:protein-containing complex binding"/>
    <property type="evidence" value="ECO:0007669"/>
    <property type="project" value="TreeGrafter"/>
</dbReference>
<reference evidence="3" key="1">
    <citation type="submission" date="2016-10" db="EMBL/GenBank/DDBJ databases">
        <authorList>
            <person name="Varghese N."/>
            <person name="Submissions S."/>
        </authorList>
    </citation>
    <scope>NUCLEOTIDE SEQUENCE [LARGE SCALE GENOMIC DNA]</scope>
    <source>
        <strain evidence="3">CGMCC 1.12041</strain>
    </source>
</reference>
<dbReference type="SUPFAM" id="SSF51735">
    <property type="entry name" value="NAD(P)-binding Rossmann-fold domains"/>
    <property type="match status" value="1"/>
</dbReference>
<evidence type="ECO:0000259" key="1">
    <source>
        <dbReference type="Pfam" id="PF01370"/>
    </source>
</evidence>
<dbReference type="AlphaFoldDB" id="A0A1I1DT97"/>
<sequence length="320" mass="34682">MREQNVVVIGGTGFIGGHLLARLARDGVNTLVPVRQYEAAKHLATLPYLDLEVADIHDDATLRRLFAGRDAVINLVGVLHGGHGDPYGPGFRRLHVELPRRIAQACAETGVPRYLHMSALGANSRGASMYQRSKGDGEQAARSQLQVAATIFRPSVVFGPGDHFLTMFAKLQRHLPVLPLACPDARFQPVYVEDVAAAFAQALRDPHTRGATIELGGPGVYTLAELVRLSGRYSGHERRVLGLPDWAARLQARVFELLPGEPVISRDNLDSMNTDNVVDVQTQALTAGALGIKLTSLEAAAPHYLAPGRGLDDYRERAGR</sequence>
<protein>
    <submittedName>
        <fullName evidence="2">NADH dehydrogenase</fullName>
    </submittedName>
</protein>
<organism evidence="2 3">
    <name type="scientific">Massilia yuzhufengensis</name>
    <dbReference type="NCBI Taxonomy" id="1164594"/>
    <lineage>
        <taxon>Bacteria</taxon>
        <taxon>Pseudomonadati</taxon>
        <taxon>Pseudomonadota</taxon>
        <taxon>Betaproteobacteria</taxon>
        <taxon>Burkholderiales</taxon>
        <taxon>Oxalobacteraceae</taxon>
        <taxon>Telluria group</taxon>
        <taxon>Massilia</taxon>
    </lineage>
</organism>
<evidence type="ECO:0000313" key="3">
    <source>
        <dbReference type="Proteomes" id="UP000198639"/>
    </source>
</evidence>
<keyword evidence="3" id="KW-1185">Reference proteome</keyword>